<dbReference type="InterPro" id="IPR040666">
    <property type="entry name" value="Atg29_N"/>
</dbReference>
<dbReference type="GO" id="GO:0015031">
    <property type="term" value="P:protein transport"/>
    <property type="evidence" value="ECO:0007669"/>
    <property type="project" value="UniProtKB-KW"/>
</dbReference>
<sequence length="572" mass="59689">MAAVENHFTVFIRLPFNRGDFVDPPPVAWSATKERALWDILSRQAKGNEIDWRSLSEKFEVTQPFLLQQAAWLYERQLSQVRAQMRRVGARQSATPSPAPGSTAASMVGGQAMKRAGSGGSRVPSRLSTQALGSPVTGGDSTPGTPAKSRGSLPFRNPSVAGAGGVGTSSSQARTVSGTGTGTGTGISRPISRQSSKDTEGVANYAVAQSRRGSIQHHLARSPGLTRTVAAAAAPESSESEEELTQSRITARRPNPSSIHRRTLSLRKDPRSHRGSSSNPSDTSTPQPQGSDGDDNNDDDGDEDEDDDGPAFLPFATPPVSETRASLAGRPSSSSQPPPQDSGATLRGPGPATVKHQQQQPAQPPLGYSSRPASIRRTTSERIGSPEPPSSSTTSPIQTDRPRGPASITAPTTSTAPSTQGTARQNKPSSTPMPTAAAAQPQPTVAPTPPTNRPANSNPNPTPNPLSPPHRALLQSSPRRHPGPGSDTSPSMGSSFSDLDDASVTQSALEEALLSGMGNTTMTMPGAGVAGRVSGISQALRSRYFDSNRGSGDTNAGQQQQQRQRGGRAGNQ</sequence>
<gene>
    <name evidence="10" type="ORF">HRR80_005031</name>
</gene>
<evidence type="ECO:0000256" key="8">
    <source>
        <dbReference type="SAM" id="MobiDB-lite"/>
    </source>
</evidence>
<keyword evidence="6" id="KW-0072">Autophagy</keyword>
<feature type="compositionally biased region" description="Low complexity" evidence="8">
    <location>
        <begin position="428"/>
        <end position="443"/>
    </location>
</feature>
<dbReference type="PANTHER" id="PTHR40012">
    <property type="entry name" value="AUTOPHAGY-RELATED PROTEIN 29"/>
    <property type="match status" value="1"/>
</dbReference>
<keyword evidence="4" id="KW-0813">Transport</keyword>
<dbReference type="Pfam" id="PF18388">
    <property type="entry name" value="ATG29_N"/>
    <property type="match status" value="1"/>
</dbReference>
<evidence type="ECO:0000256" key="6">
    <source>
        <dbReference type="ARBA" id="ARBA00023006"/>
    </source>
</evidence>
<evidence type="ECO:0000256" key="3">
    <source>
        <dbReference type="ARBA" id="ARBA00013784"/>
    </source>
</evidence>
<comment type="subcellular location">
    <subcellularLocation>
        <location evidence="1">Preautophagosomal structure</location>
    </subcellularLocation>
</comment>
<evidence type="ECO:0000256" key="7">
    <source>
        <dbReference type="ARBA" id="ARBA00060351"/>
    </source>
</evidence>
<dbReference type="EMBL" id="JAJGCB010000009">
    <property type="protein sequence ID" value="KAJ8990973.1"/>
    <property type="molecule type" value="Genomic_DNA"/>
</dbReference>
<dbReference type="PANTHER" id="PTHR40012:SF1">
    <property type="entry name" value="AUTOPHAGY-RELATED PROTEIN 29"/>
    <property type="match status" value="1"/>
</dbReference>
<proteinExistence type="inferred from homology"/>
<keyword evidence="5" id="KW-0653">Protein transport</keyword>
<feature type="compositionally biased region" description="Acidic residues" evidence="8">
    <location>
        <begin position="292"/>
        <end position="309"/>
    </location>
</feature>
<evidence type="ECO:0000313" key="11">
    <source>
        <dbReference type="Proteomes" id="UP001161757"/>
    </source>
</evidence>
<protein>
    <recommendedName>
        <fullName evidence="3">Autophagy-related protein 29</fullName>
    </recommendedName>
</protein>
<comment type="caution">
    <text evidence="10">The sequence shown here is derived from an EMBL/GenBank/DDBJ whole genome shotgun (WGS) entry which is preliminary data.</text>
</comment>
<comment type="similarity">
    <text evidence="2">Belongs to the ATG29 family.</text>
</comment>
<dbReference type="Gene3D" id="1.10.10.2570">
    <property type="match status" value="1"/>
</dbReference>
<feature type="compositionally biased region" description="Polar residues" evidence="8">
    <location>
        <begin position="275"/>
        <end position="290"/>
    </location>
</feature>
<evidence type="ECO:0000259" key="9">
    <source>
        <dbReference type="Pfam" id="PF18388"/>
    </source>
</evidence>
<dbReference type="Proteomes" id="UP001161757">
    <property type="component" value="Unassembled WGS sequence"/>
</dbReference>
<feature type="compositionally biased region" description="Basic residues" evidence="8">
    <location>
        <begin position="259"/>
        <end position="274"/>
    </location>
</feature>
<dbReference type="FunFam" id="1.10.10.2570:FF:000001">
    <property type="entry name" value="Autophagy-related protein 29"/>
    <property type="match status" value="1"/>
</dbReference>
<dbReference type="PRINTS" id="PR01217">
    <property type="entry name" value="PRICHEXTENSN"/>
</dbReference>
<organism evidence="10 11">
    <name type="scientific">Exophiala dermatitidis</name>
    <name type="common">Black yeast-like fungus</name>
    <name type="synonym">Wangiella dermatitidis</name>
    <dbReference type="NCBI Taxonomy" id="5970"/>
    <lineage>
        <taxon>Eukaryota</taxon>
        <taxon>Fungi</taxon>
        <taxon>Dikarya</taxon>
        <taxon>Ascomycota</taxon>
        <taxon>Pezizomycotina</taxon>
        <taxon>Eurotiomycetes</taxon>
        <taxon>Chaetothyriomycetidae</taxon>
        <taxon>Chaetothyriales</taxon>
        <taxon>Herpotrichiellaceae</taxon>
        <taxon>Exophiala</taxon>
    </lineage>
</organism>
<evidence type="ECO:0000256" key="1">
    <source>
        <dbReference type="ARBA" id="ARBA00004329"/>
    </source>
</evidence>
<dbReference type="GO" id="GO:0000045">
    <property type="term" value="P:autophagosome assembly"/>
    <property type="evidence" value="ECO:0007669"/>
    <property type="project" value="InterPro"/>
</dbReference>
<feature type="domain" description="Atg29 N-terminal" evidence="9">
    <location>
        <begin position="8"/>
        <end position="61"/>
    </location>
</feature>
<evidence type="ECO:0000313" key="10">
    <source>
        <dbReference type="EMBL" id="KAJ8990973.1"/>
    </source>
</evidence>
<reference evidence="10" key="1">
    <citation type="submission" date="2023-01" db="EMBL/GenBank/DDBJ databases">
        <title>Exophiala dermititidis isolated from Cystic Fibrosis Patient.</title>
        <authorList>
            <person name="Kurbessoian T."/>
            <person name="Crocker A."/>
            <person name="Murante D."/>
            <person name="Hogan D.A."/>
            <person name="Stajich J.E."/>
        </authorList>
    </citation>
    <scope>NUCLEOTIDE SEQUENCE</scope>
    <source>
        <strain evidence="10">Ex8</strain>
    </source>
</reference>
<dbReference type="InterPro" id="IPR039113">
    <property type="entry name" value="ATG29"/>
</dbReference>
<accession>A0AAN6IUQ6</accession>
<feature type="compositionally biased region" description="Low complexity" evidence="8">
    <location>
        <begin position="405"/>
        <end position="419"/>
    </location>
</feature>
<name>A0AAN6IUQ6_EXODE</name>
<dbReference type="InterPro" id="IPR039362">
    <property type="entry name" value="ATG29_sf"/>
</dbReference>
<feature type="region of interest" description="Disordered" evidence="8">
    <location>
        <begin position="112"/>
        <end position="529"/>
    </location>
</feature>
<dbReference type="GO" id="GO:0000407">
    <property type="term" value="C:phagophore assembly site"/>
    <property type="evidence" value="ECO:0007669"/>
    <property type="project" value="UniProtKB-SubCell"/>
</dbReference>
<feature type="compositionally biased region" description="Low complexity" evidence="8">
    <location>
        <begin position="555"/>
        <end position="566"/>
    </location>
</feature>
<dbReference type="AlphaFoldDB" id="A0AAN6IUQ6"/>
<feature type="compositionally biased region" description="Polar residues" evidence="8">
    <location>
        <begin position="486"/>
        <end position="508"/>
    </location>
</feature>
<evidence type="ECO:0000256" key="5">
    <source>
        <dbReference type="ARBA" id="ARBA00022927"/>
    </source>
</evidence>
<feature type="region of interest" description="Disordered" evidence="8">
    <location>
        <begin position="541"/>
        <end position="572"/>
    </location>
</feature>
<evidence type="ECO:0000256" key="2">
    <source>
        <dbReference type="ARBA" id="ARBA00010082"/>
    </source>
</evidence>
<comment type="function">
    <text evidence="7">Plays a role in autophagy. Functions at the preautophagosomal structure (PAS) in order to form normal autophagosomes under starvation conditions. Also plays a role in mitophagy and regulation of filamentous growth.</text>
</comment>
<evidence type="ECO:0000256" key="4">
    <source>
        <dbReference type="ARBA" id="ARBA00022448"/>
    </source>
</evidence>